<evidence type="ECO:0000256" key="1">
    <source>
        <dbReference type="ARBA" id="ARBA00006336"/>
    </source>
</evidence>
<organism evidence="4 5">
    <name type="scientific">Ramazzottius varieornatus</name>
    <name type="common">Water bear</name>
    <name type="synonym">Tardigrade</name>
    <dbReference type="NCBI Taxonomy" id="947166"/>
    <lineage>
        <taxon>Eukaryota</taxon>
        <taxon>Metazoa</taxon>
        <taxon>Ecdysozoa</taxon>
        <taxon>Tardigrada</taxon>
        <taxon>Eutardigrada</taxon>
        <taxon>Parachela</taxon>
        <taxon>Hypsibioidea</taxon>
        <taxon>Ramazzottiidae</taxon>
        <taxon>Ramazzottius</taxon>
    </lineage>
</organism>
<evidence type="ECO:0000313" key="4">
    <source>
        <dbReference type="EMBL" id="GAU97509.1"/>
    </source>
</evidence>
<protein>
    <recommendedName>
        <fullName evidence="2">Isochorismatase domain-containing protein 1</fullName>
    </recommendedName>
</protein>
<comment type="caution">
    <text evidence="4">The sequence shown here is derived from an EMBL/GenBank/DDBJ whole genome shotgun (WGS) entry which is preliminary data.</text>
</comment>
<dbReference type="Pfam" id="PF00857">
    <property type="entry name" value="Isochorismatase"/>
    <property type="match status" value="1"/>
</dbReference>
<dbReference type="EMBL" id="BDGG01000004">
    <property type="protein sequence ID" value="GAU97509.1"/>
    <property type="molecule type" value="Genomic_DNA"/>
</dbReference>
<dbReference type="InterPro" id="IPR050993">
    <property type="entry name" value="Isochorismatase_domain"/>
</dbReference>
<dbReference type="Proteomes" id="UP000186922">
    <property type="component" value="Unassembled WGS sequence"/>
</dbReference>
<dbReference type="STRING" id="947166.A0A1D1V741"/>
<dbReference type="AlphaFoldDB" id="A0A1D1V741"/>
<dbReference type="OrthoDB" id="269496at2759"/>
<dbReference type="CDD" id="cd01012">
    <property type="entry name" value="YcaC_related"/>
    <property type="match status" value="1"/>
</dbReference>
<sequence length="243" mass="27301">MFSLSSLLFTYTSFQTSGVPLRNPYFGKDTVSDPGVNRRPHIGSLQMAKRHISRLVANRTAFFCCDMQEAFRANIKYFSEITEIARRMIEGGKILDIPLVVTEQYPKGLKHTVKELNISHAAGTFPKTLFSMVIPEVENILTEKKLNTVVLFGIEAHVCVLHTALDLRERDYEVHIVADGCSSRALSDRVLAYERLKQAGCIMTSCETVLMELLGSKDHAKFKEVQKVVMDRAPSTGLDRTES</sequence>
<dbReference type="FunFam" id="3.40.50.850:FF:000001">
    <property type="entry name" value="Isochorismatase domain-containing protein 1"/>
    <property type="match status" value="1"/>
</dbReference>
<dbReference type="SUPFAM" id="SSF52499">
    <property type="entry name" value="Isochorismatase-like hydrolases"/>
    <property type="match status" value="1"/>
</dbReference>
<name>A0A1D1V741_RAMVA</name>
<evidence type="ECO:0000259" key="3">
    <source>
        <dbReference type="Pfam" id="PF00857"/>
    </source>
</evidence>
<keyword evidence="5" id="KW-1185">Reference proteome</keyword>
<proteinExistence type="inferred from homology"/>
<accession>A0A1D1V741</accession>
<dbReference type="PANTHER" id="PTHR14119:SF17">
    <property type="entry name" value="ISOCHORISMATASE DOMAIN-CONTAINING PROTEIN 1"/>
    <property type="match status" value="1"/>
</dbReference>
<dbReference type="InterPro" id="IPR036380">
    <property type="entry name" value="Isochorismatase-like_sf"/>
</dbReference>
<comment type="similarity">
    <text evidence="1">Belongs to the isochorismatase family.</text>
</comment>
<feature type="domain" description="Isochorismatase-like" evidence="3">
    <location>
        <begin position="60"/>
        <end position="206"/>
    </location>
</feature>
<gene>
    <name evidence="4" type="primary">RvY_08791-1</name>
    <name evidence="4" type="synonym">RvY_08791.1</name>
    <name evidence="4" type="ORF">RvY_08791</name>
</gene>
<dbReference type="Gene3D" id="3.40.50.850">
    <property type="entry name" value="Isochorismatase-like"/>
    <property type="match status" value="1"/>
</dbReference>
<reference evidence="4 5" key="1">
    <citation type="journal article" date="2016" name="Nat. Commun.">
        <title>Extremotolerant tardigrade genome and improved radiotolerance of human cultured cells by tardigrade-unique protein.</title>
        <authorList>
            <person name="Hashimoto T."/>
            <person name="Horikawa D.D."/>
            <person name="Saito Y."/>
            <person name="Kuwahara H."/>
            <person name="Kozuka-Hata H."/>
            <person name="Shin-I T."/>
            <person name="Minakuchi Y."/>
            <person name="Ohishi K."/>
            <person name="Motoyama A."/>
            <person name="Aizu T."/>
            <person name="Enomoto A."/>
            <person name="Kondo K."/>
            <person name="Tanaka S."/>
            <person name="Hara Y."/>
            <person name="Koshikawa S."/>
            <person name="Sagara H."/>
            <person name="Miura T."/>
            <person name="Yokobori S."/>
            <person name="Miyagawa K."/>
            <person name="Suzuki Y."/>
            <person name="Kubo T."/>
            <person name="Oyama M."/>
            <person name="Kohara Y."/>
            <person name="Fujiyama A."/>
            <person name="Arakawa K."/>
            <person name="Katayama T."/>
            <person name="Toyoda A."/>
            <person name="Kunieda T."/>
        </authorList>
    </citation>
    <scope>NUCLEOTIDE SEQUENCE [LARGE SCALE GENOMIC DNA]</scope>
    <source>
        <strain evidence="4 5">YOKOZUNA-1</strain>
    </source>
</reference>
<dbReference type="InterPro" id="IPR000868">
    <property type="entry name" value="Isochorismatase-like_dom"/>
</dbReference>
<evidence type="ECO:0000256" key="2">
    <source>
        <dbReference type="ARBA" id="ARBA00040688"/>
    </source>
</evidence>
<evidence type="ECO:0000313" key="5">
    <source>
        <dbReference type="Proteomes" id="UP000186922"/>
    </source>
</evidence>
<dbReference type="PANTHER" id="PTHR14119">
    <property type="entry name" value="HYDROLASE"/>
    <property type="match status" value="1"/>
</dbReference>